<organism evidence="1 2">
    <name type="scientific">Smittium megazygosporum</name>
    <dbReference type="NCBI Taxonomy" id="133381"/>
    <lineage>
        <taxon>Eukaryota</taxon>
        <taxon>Fungi</taxon>
        <taxon>Fungi incertae sedis</taxon>
        <taxon>Zoopagomycota</taxon>
        <taxon>Kickxellomycotina</taxon>
        <taxon>Harpellomycetes</taxon>
        <taxon>Harpellales</taxon>
        <taxon>Legeriomycetaceae</taxon>
        <taxon>Smittium</taxon>
    </lineage>
</organism>
<name>A0A2T9Z723_9FUNG</name>
<dbReference type="Proteomes" id="UP000245609">
    <property type="component" value="Unassembled WGS sequence"/>
</dbReference>
<accession>A0A2T9Z723</accession>
<dbReference type="OrthoDB" id="5512214at2759"/>
<evidence type="ECO:0000313" key="2">
    <source>
        <dbReference type="Proteomes" id="UP000245609"/>
    </source>
</evidence>
<dbReference type="AlphaFoldDB" id="A0A2T9Z723"/>
<dbReference type="EMBL" id="MBFS01002040">
    <property type="protein sequence ID" value="PVV00388.1"/>
    <property type="molecule type" value="Genomic_DNA"/>
</dbReference>
<gene>
    <name evidence="1" type="ORF">BB560_005236</name>
</gene>
<keyword evidence="2" id="KW-1185">Reference proteome</keyword>
<protein>
    <submittedName>
        <fullName evidence="1">Uncharacterized protein</fullName>
    </submittedName>
</protein>
<evidence type="ECO:0000313" key="1">
    <source>
        <dbReference type="EMBL" id="PVV00388.1"/>
    </source>
</evidence>
<reference evidence="1 2" key="1">
    <citation type="journal article" date="2018" name="MBio">
        <title>Comparative Genomics Reveals the Core Gene Toolbox for the Fungus-Insect Symbiosis.</title>
        <authorList>
            <person name="Wang Y."/>
            <person name="Stata M."/>
            <person name="Wang W."/>
            <person name="Stajich J.E."/>
            <person name="White M.M."/>
            <person name="Moncalvo J.M."/>
        </authorList>
    </citation>
    <scope>NUCLEOTIDE SEQUENCE [LARGE SCALE GENOMIC DNA]</scope>
    <source>
        <strain evidence="1 2">SC-DP-2</strain>
    </source>
</reference>
<sequence>MDTIFGKGMTVEDIWSNEKIKKESILPGVVWGIGSYYFANVFGKRILKLPPRINTFSSIATMVVSGILYRKVYYDGMIKKRDQLLIERTRGELELLKK</sequence>
<proteinExistence type="predicted"/>
<comment type="caution">
    <text evidence="1">The sequence shown here is derived from an EMBL/GenBank/DDBJ whole genome shotgun (WGS) entry which is preliminary data.</text>
</comment>